<feature type="domain" description="Man1/Src1-like C-terminal" evidence="9">
    <location>
        <begin position="230"/>
        <end position="472"/>
    </location>
</feature>
<organism evidence="10 11">
    <name type="scientific">Argiope bruennichi</name>
    <name type="common">Wasp spider</name>
    <name type="synonym">Aranea bruennichi</name>
    <dbReference type="NCBI Taxonomy" id="94029"/>
    <lineage>
        <taxon>Eukaryota</taxon>
        <taxon>Metazoa</taxon>
        <taxon>Ecdysozoa</taxon>
        <taxon>Arthropoda</taxon>
        <taxon>Chelicerata</taxon>
        <taxon>Arachnida</taxon>
        <taxon>Araneae</taxon>
        <taxon>Araneomorphae</taxon>
        <taxon>Entelegynae</taxon>
        <taxon>Araneoidea</taxon>
        <taxon>Araneidae</taxon>
        <taxon>Argiope</taxon>
    </lineage>
</organism>
<evidence type="ECO:0000259" key="9">
    <source>
        <dbReference type="Pfam" id="PF09402"/>
    </source>
</evidence>
<dbReference type="InterPro" id="IPR052277">
    <property type="entry name" value="INM_ESCRT-Associated"/>
</dbReference>
<evidence type="ECO:0000256" key="3">
    <source>
        <dbReference type="ARBA" id="ARBA00022692"/>
    </source>
</evidence>
<proteinExistence type="predicted"/>
<evidence type="ECO:0000256" key="6">
    <source>
        <dbReference type="ARBA" id="ARBA00023242"/>
    </source>
</evidence>
<dbReference type="Pfam" id="PF09402">
    <property type="entry name" value="MSC"/>
    <property type="match status" value="1"/>
</dbReference>
<feature type="transmembrane region" description="Helical" evidence="8">
    <location>
        <begin position="192"/>
        <end position="212"/>
    </location>
</feature>
<dbReference type="InterPro" id="IPR035979">
    <property type="entry name" value="RBD_domain_sf"/>
</dbReference>
<dbReference type="Gene3D" id="3.30.70.330">
    <property type="match status" value="1"/>
</dbReference>
<dbReference type="EMBL" id="JABXBU010000012">
    <property type="protein sequence ID" value="KAF8789003.1"/>
    <property type="molecule type" value="Genomic_DNA"/>
</dbReference>
<evidence type="ECO:0000313" key="10">
    <source>
        <dbReference type="EMBL" id="KAF8789003.1"/>
    </source>
</evidence>
<keyword evidence="6" id="KW-0539">Nucleus</keyword>
<evidence type="ECO:0000256" key="5">
    <source>
        <dbReference type="ARBA" id="ARBA00023136"/>
    </source>
</evidence>
<feature type="region of interest" description="Disordered" evidence="7">
    <location>
        <begin position="1"/>
        <end position="106"/>
    </location>
</feature>
<evidence type="ECO:0000256" key="2">
    <source>
        <dbReference type="ARBA" id="ARBA00022553"/>
    </source>
</evidence>
<gene>
    <name evidence="10" type="ORF">HNY73_006985</name>
</gene>
<dbReference type="CDD" id="cd12286">
    <property type="entry name" value="RRM_Man1"/>
    <property type="match status" value="1"/>
</dbReference>
<keyword evidence="4 8" id="KW-1133">Transmembrane helix</keyword>
<feature type="transmembrane region" description="Helical" evidence="8">
    <location>
        <begin position="360"/>
        <end position="380"/>
    </location>
</feature>
<keyword evidence="3 8" id="KW-0812">Transmembrane</keyword>
<keyword evidence="2" id="KW-0597">Phosphoprotein</keyword>
<dbReference type="InterPro" id="IPR018996">
    <property type="entry name" value="Man1/Src1-like_C"/>
</dbReference>
<protein>
    <submittedName>
        <fullName evidence="10">Inner nuclear membrane protein Man1 like protein</fullName>
    </submittedName>
</protein>
<dbReference type="GO" id="GO:0005637">
    <property type="term" value="C:nuclear inner membrane"/>
    <property type="evidence" value="ECO:0007669"/>
    <property type="project" value="UniProtKB-SubCell"/>
</dbReference>
<keyword evidence="5 8" id="KW-0472">Membrane</keyword>
<dbReference type="Proteomes" id="UP000807504">
    <property type="component" value="Unassembled WGS sequence"/>
</dbReference>
<evidence type="ECO:0000313" key="11">
    <source>
        <dbReference type="Proteomes" id="UP000807504"/>
    </source>
</evidence>
<evidence type="ECO:0000256" key="8">
    <source>
        <dbReference type="SAM" id="Phobius"/>
    </source>
</evidence>
<dbReference type="GO" id="GO:0030514">
    <property type="term" value="P:negative regulation of BMP signaling pathway"/>
    <property type="evidence" value="ECO:0007669"/>
    <property type="project" value="TreeGrafter"/>
</dbReference>
<dbReference type="SUPFAM" id="SSF54928">
    <property type="entry name" value="RNA-binding domain, RBD"/>
    <property type="match status" value="1"/>
</dbReference>
<keyword evidence="11" id="KW-1185">Reference proteome</keyword>
<dbReference type="PANTHER" id="PTHR13428">
    <property type="entry name" value="INNER NUCLEAR MEMBRANE PROTEIN MAN1 LEM DOMAIN CONTAINING PROTEIN"/>
    <property type="match status" value="1"/>
</dbReference>
<dbReference type="GO" id="GO:0031490">
    <property type="term" value="F:chromatin DNA binding"/>
    <property type="evidence" value="ECO:0007669"/>
    <property type="project" value="TreeGrafter"/>
</dbReference>
<dbReference type="GO" id="GO:0006998">
    <property type="term" value="P:nuclear envelope organization"/>
    <property type="evidence" value="ECO:0007669"/>
    <property type="project" value="TreeGrafter"/>
</dbReference>
<evidence type="ECO:0000256" key="4">
    <source>
        <dbReference type="ARBA" id="ARBA00022989"/>
    </source>
</evidence>
<evidence type="ECO:0000256" key="7">
    <source>
        <dbReference type="SAM" id="MobiDB-lite"/>
    </source>
</evidence>
<reference evidence="10" key="2">
    <citation type="submission" date="2020-06" db="EMBL/GenBank/DDBJ databases">
        <authorList>
            <person name="Sheffer M."/>
        </authorList>
    </citation>
    <scope>NUCLEOTIDE SEQUENCE</scope>
</reference>
<sequence>MEMGGKMYEKLSLIRPREINSSPDSDIFKKPAAIPIPVLSQEKRSHSYHRTTQNSNRKGKKDSSKSSSYDIETSDSDLDAAAESSFSKSPRLRRKPLGSNFSTDLHGIGLRRTDDASTSYSSIFQRKSLNASWTPEPDKNFHRFSPTLDRLKREHTSPAYQSNGYLSSTISNGDFPEEKTVQGSSTNYSHCVSWFLLLGAIAFFVTIGLVYMTEVQKTTLSANKNYSKFCIEVNEDQCKSLILMSRELHYLLTTVAGNFECGYAKSRNLTVQEARVIMRDLLSADSSFKMEDFDTVFNHSLSLFKNNPKWGVKCLSLSEEISALARHSQIDYISALEATQAAKSLWCRIRLSIASTVTKILIMLAIGLLLFLMFLFVKYWKKRREAQEKLFYEMVERVIDILRDSGDSSQIDSLSGSCKAVVNVRDALIPPKDRKAKLWLWDRVVSFIEENESRVSVEYQKINGEDFKVWRWNPSTTTENEGTKQGKVWQGQAFCSLGKGKNAYTPTPCLKIRNMFEPEVEYGDAWKVSIRDAILEKCEGNNGIVHIAFDTTTNNEGCVFMLCKSLEAAGKAYNDLHGWWFDGKLVTVKYLKLSRYLERFPEADQCTEPLKPSNNKRLSMSTPFFSSALERS</sequence>
<dbReference type="InterPro" id="IPR034394">
    <property type="entry name" value="Man1_RRM"/>
</dbReference>
<dbReference type="PANTHER" id="PTHR13428:SF12">
    <property type="entry name" value="INNER NUCLEAR MEMBRANE PROTEIN MAN1"/>
    <property type="match status" value="1"/>
</dbReference>
<dbReference type="Gene3D" id="1.10.10.1180">
    <property type="entry name" value="MAN1, winged-helix domain"/>
    <property type="match status" value="1"/>
</dbReference>
<dbReference type="InterPro" id="IPR041885">
    <property type="entry name" value="MAN1_winged_helix_dom"/>
</dbReference>
<reference evidence="10" key="1">
    <citation type="journal article" date="2020" name="bioRxiv">
        <title>Chromosome-level reference genome of the European wasp spider Argiope bruennichi: a resource for studies on range expansion and evolutionary adaptation.</title>
        <authorList>
            <person name="Sheffer M.M."/>
            <person name="Hoppe A."/>
            <person name="Krehenwinkel H."/>
            <person name="Uhl G."/>
            <person name="Kuss A.W."/>
            <person name="Jensen L."/>
            <person name="Jensen C."/>
            <person name="Gillespie R.G."/>
            <person name="Hoff K.J."/>
            <person name="Prost S."/>
        </authorList>
    </citation>
    <scope>NUCLEOTIDE SEQUENCE</scope>
</reference>
<comment type="caution">
    <text evidence="10">The sequence shown here is derived from an EMBL/GenBank/DDBJ whole genome shotgun (WGS) entry which is preliminary data.</text>
</comment>
<name>A0A8T0FJL7_ARGBR</name>
<evidence type="ECO:0000256" key="1">
    <source>
        <dbReference type="ARBA" id="ARBA00004540"/>
    </source>
</evidence>
<dbReference type="InterPro" id="IPR012677">
    <property type="entry name" value="Nucleotide-bd_a/b_plait_sf"/>
</dbReference>
<dbReference type="AlphaFoldDB" id="A0A8T0FJL7"/>
<dbReference type="FunFam" id="3.30.70.330:FF:000176">
    <property type="entry name" value="Inner nuclear membrane protein Man1"/>
    <property type="match status" value="1"/>
</dbReference>
<comment type="subcellular location">
    <subcellularLocation>
        <location evidence="1">Nucleus inner membrane</location>
    </subcellularLocation>
</comment>
<accession>A0A8T0FJL7</accession>